<reference evidence="13" key="1">
    <citation type="journal article" date="2019" name="Int. J. Syst. Evol. Microbiol.">
        <title>The Global Catalogue of Microorganisms (GCM) 10K type strain sequencing project: providing services to taxonomists for standard genome sequencing and annotation.</title>
        <authorList>
            <consortium name="The Broad Institute Genomics Platform"/>
            <consortium name="The Broad Institute Genome Sequencing Center for Infectious Disease"/>
            <person name="Wu L."/>
            <person name="Ma J."/>
        </authorList>
    </citation>
    <scope>NUCLEOTIDE SEQUENCE [LARGE SCALE GENOMIC DNA]</scope>
    <source>
        <strain evidence="13">JCM 32105</strain>
    </source>
</reference>
<organism evidence="12 13">
    <name type="scientific">Nemorincola caseinilytica</name>
    <dbReference type="NCBI Taxonomy" id="2054315"/>
    <lineage>
        <taxon>Bacteria</taxon>
        <taxon>Pseudomonadati</taxon>
        <taxon>Bacteroidota</taxon>
        <taxon>Chitinophagia</taxon>
        <taxon>Chitinophagales</taxon>
        <taxon>Chitinophagaceae</taxon>
        <taxon>Nemorincola</taxon>
    </lineage>
</organism>
<evidence type="ECO:0000313" key="13">
    <source>
        <dbReference type="Proteomes" id="UP001500067"/>
    </source>
</evidence>
<evidence type="ECO:0000256" key="8">
    <source>
        <dbReference type="ARBA" id="ARBA00023303"/>
    </source>
</evidence>
<evidence type="ECO:0000313" key="12">
    <source>
        <dbReference type="EMBL" id="GAA4466815.1"/>
    </source>
</evidence>
<feature type="transmembrane region" description="Helical" evidence="11">
    <location>
        <begin position="67"/>
        <end position="86"/>
    </location>
</feature>
<dbReference type="Pfam" id="PF02537">
    <property type="entry name" value="CRCB"/>
    <property type="match status" value="1"/>
</dbReference>
<keyword evidence="11" id="KW-0915">Sodium</keyword>
<evidence type="ECO:0000256" key="4">
    <source>
        <dbReference type="ARBA" id="ARBA00022692"/>
    </source>
</evidence>
<comment type="caution">
    <text evidence="12">The sequence shown here is derived from an EMBL/GenBank/DDBJ whole genome shotgun (WGS) entry which is preliminary data.</text>
</comment>
<keyword evidence="11" id="KW-0479">Metal-binding</keyword>
<name>A0ABP8NJD4_9BACT</name>
<comment type="catalytic activity">
    <reaction evidence="10">
        <text>fluoride(in) = fluoride(out)</text>
        <dbReference type="Rhea" id="RHEA:76159"/>
        <dbReference type="ChEBI" id="CHEBI:17051"/>
    </reaction>
    <physiologicalReaction direction="left-to-right" evidence="10">
        <dbReference type="Rhea" id="RHEA:76160"/>
    </physiologicalReaction>
</comment>
<protein>
    <recommendedName>
        <fullName evidence="11">Fluoride-specific ion channel FluC</fullName>
    </recommendedName>
</protein>
<proteinExistence type="inferred from homology"/>
<sequence length="124" mass="12818">MKPLLYVGLGGAAGSICRYLAGHLLARVIATPFPVATFSINVVGSLVIGVLFGMAGRSTWPSAEGGMLLLATGFCGGFTTFSAFALENVNLLQSGKWMVAMLYAVSSVVVGLLACRLGMMLAAR</sequence>
<dbReference type="PANTHER" id="PTHR28259">
    <property type="entry name" value="FLUORIDE EXPORT PROTEIN 1-RELATED"/>
    <property type="match status" value="1"/>
</dbReference>
<gene>
    <name evidence="11 12" type="primary">crcB</name>
    <name evidence="11" type="synonym">fluC</name>
    <name evidence="12" type="ORF">GCM10023093_21510</name>
</gene>
<keyword evidence="4 11" id="KW-0812">Transmembrane</keyword>
<evidence type="ECO:0000256" key="3">
    <source>
        <dbReference type="ARBA" id="ARBA00022519"/>
    </source>
</evidence>
<feature type="transmembrane region" description="Helical" evidence="11">
    <location>
        <begin position="33"/>
        <end position="55"/>
    </location>
</feature>
<evidence type="ECO:0000256" key="11">
    <source>
        <dbReference type="HAMAP-Rule" id="MF_00454"/>
    </source>
</evidence>
<evidence type="ECO:0000256" key="2">
    <source>
        <dbReference type="ARBA" id="ARBA00022475"/>
    </source>
</evidence>
<dbReference type="HAMAP" id="MF_00454">
    <property type="entry name" value="FluC"/>
    <property type="match status" value="1"/>
</dbReference>
<dbReference type="PANTHER" id="PTHR28259:SF1">
    <property type="entry name" value="FLUORIDE EXPORT PROTEIN 1-RELATED"/>
    <property type="match status" value="1"/>
</dbReference>
<evidence type="ECO:0000256" key="10">
    <source>
        <dbReference type="ARBA" id="ARBA00035585"/>
    </source>
</evidence>
<keyword evidence="3" id="KW-0997">Cell inner membrane</keyword>
<keyword evidence="8 11" id="KW-0407">Ion channel</keyword>
<dbReference type="Proteomes" id="UP001500067">
    <property type="component" value="Unassembled WGS sequence"/>
</dbReference>
<accession>A0ABP8NJD4</accession>
<feature type="binding site" evidence="11">
    <location>
        <position position="79"/>
    </location>
    <ligand>
        <name>Na(+)</name>
        <dbReference type="ChEBI" id="CHEBI:29101"/>
        <note>structural</note>
    </ligand>
</feature>
<keyword evidence="7 11" id="KW-0472">Membrane</keyword>
<keyword evidence="13" id="KW-1185">Reference proteome</keyword>
<feature type="transmembrane region" description="Helical" evidence="11">
    <location>
        <begin position="98"/>
        <end position="119"/>
    </location>
</feature>
<comment type="function">
    <text evidence="11">Fluoride-specific ion channel. Important for reducing fluoride concentration in the cell, thus reducing its toxicity.</text>
</comment>
<evidence type="ECO:0000256" key="5">
    <source>
        <dbReference type="ARBA" id="ARBA00022989"/>
    </source>
</evidence>
<keyword evidence="6 11" id="KW-0406">Ion transport</keyword>
<keyword evidence="2 11" id="KW-1003">Cell membrane</keyword>
<dbReference type="InterPro" id="IPR003691">
    <property type="entry name" value="FluC"/>
</dbReference>
<evidence type="ECO:0000256" key="9">
    <source>
        <dbReference type="ARBA" id="ARBA00035120"/>
    </source>
</evidence>
<comment type="similarity">
    <text evidence="9 11">Belongs to the fluoride channel Fluc/FEX (TC 1.A.43) family.</text>
</comment>
<evidence type="ECO:0000256" key="1">
    <source>
        <dbReference type="ARBA" id="ARBA00004651"/>
    </source>
</evidence>
<evidence type="ECO:0000256" key="6">
    <source>
        <dbReference type="ARBA" id="ARBA00023065"/>
    </source>
</evidence>
<keyword evidence="5 11" id="KW-1133">Transmembrane helix</keyword>
<keyword evidence="11" id="KW-0813">Transport</keyword>
<evidence type="ECO:0000256" key="7">
    <source>
        <dbReference type="ARBA" id="ARBA00023136"/>
    </source>
</evidence>
<dbReference type="EMBL" id="BAABFA010000014">
    <property type="protein sequence ID" value="GAA4466815.1"/>
    <property type="molecule type" value="Genomic_DNA"/>
</dbReference>
<dbReference type="NCBIfam" id="TIGR00494">
    <property type="entry name" value="crcB"/>
    <property type="match status" value="1"/>
</dbReference>
<comment type="activity regulation">
    <text evidence="11">Na(+) is not transported, but it plays an essential structural role and its presence is essential for fluoride channel function.</text>
</comment>
<dbReference type="RefSeq" id="WP_345082920.1">
    <property type="nucleotide sequence ID" value="NZ_BAABFA010000014.1"/>
</dbReference>
<feature type="binding site" evidence="11">
    <location>
        <position position="76"/>
    </location>
    <ligand>
        <name>Na(+)</name>
        <dbReference type="ChEBI" id="CHEBI:29101"/>
        <note>structural</note>
    </ligand>
</feature>
<comment type="subcellular location">
    <subcellularLocation>
        <location evidence="1 11">Cell membrane</location>
        <topology evidence="1 11">Multi-pass membrane protein</topology>
    </subcellularLocation>
</comment>